<dbReference type="Gene3D" id="1.20.1070.10">
    <property type="entry name" value="Rhodopsin 7-helix transmembrane proteins"/>
    <property type="match status" value="1"/>
</dbReference>
<name>A0PFN4_BRAFL</name>
<feature type="transmembrane region" description="Helical" evidence="9">
    <location>
        <begin position="167"/>
        <end position="194"/>
    </location>
</feature>
<sequence length="314" mass="35276">MASPGTIVLNTFFGCISAVTIVGNLLAIAVFVKDGKLRSTGDVYILNLAVADLMVGAISMPFTIAENVIGYWPLSQTFCKAWLLVDFTACSESVLSMVLISFDRYLQIVKPHKHRAKTFRMKVVLLAITWILAFLMYGPAIILWDVLTGVSPIKVNRCEADFPLRSAAYTFAMSFTEFVVPFGLLSYLYAQVYWHAIRWFRRRPSSSDGGRGIPTELGKMFHRRLAVNLTILLLVFFVCWCPYMVGTMVLSQCATCIDYHSIAFVALDWLLWTNSAINPFLYAYCSPRFREGASRLLPKCCRTQTTGHISPQPV</sequence>
<gene>
    <name evidence="11" type="primary">amphiAmR7</name>
</gene>
<evidence type="ECO:0000256" key="2">
    <source>
        <dbReference type="ARBA" id="ARBA00022475"/>
    </source>
</evidence>
<evidence type="ECO:0000256" key="9">
    <source>
        <dbReference type="SAM" id="Phobius"/>
    </source>
</evidence>
<keyword evidence="8" id="KW-0807">Transducer</keyword>
<dbReference type="PROSITE" id="PS50262">
    <property type="entry name" value="G_PROTEIN_RECEP_F1_2"/>
    <property type="match status" value="1"/>
</dbReference>
<evidence type="ECO:0000256" key="1">
    <source>
        <dbReference type="ARBA" id="ARBA00004651"/>
    </source>
</evidence>
<evidence type="ECO:0000313" key="11">
    <source>
        <dbReference type="EMBL" id="CAL69640.1"/>
    </source>
</evidence>
<dbReference type="InterPro" id="IPR000276">
    <property type="entry name" value="GPCR_Rhodpsn"/>
</dbReference>
<evidence type="ECO:0000256" key="7">
    <source>
        <dbReference type="ARBA" id="ARBA00023170"/>
    </source>
</evidence>
<feature type="transmembrane region" description="Helical" evidence="9">
    <location>
        <begin position="82"/>
        <end position="102"/>
    </location>
</feature>
<feature type="transmembrane region" description="Helical" evidence="9">
    <location>
        <begin position="44"/>
        <end position="62"/>
    </location>
</feature>
<dbReference type="CDD" id="cd15048">
    <property type="entry name" value="7tmA_Histamine_H3R_H4R"/>
    <property type="match status" value="1"/>
</dbReference>
<dbReference type="InterPro" id="IPR017452">
    <property type="entry name" value="GPCR_Rhodpsn_7TM"/>
</dbReference>
<dbReference type="GO" id="GO:0005886">
    <property type="term" value="C:plasma membrane"/>
    <property type="evidence" value="ECO:0007669"/>
    <property type="project" value="UniProtKB-SubCell"/>
</dbReference>
<accession>A0PFN4</accession>
<feature type="domain" description="G-protein coupled receptors family 1 profile" evidence="10">
    <location>
        <begin position="23"/>
        <end position="282"/>
    </location>
</feature>
<keyword evidence="3 9" id="KW-0812">Transmembrane</keyword>
<evidence type="ECO:0000256" key="8">
    <source>
        <dbReference type="ARBA" id="ARBA00023224"/>
    </source>
</evidence>
<dbReference type="EMBL" id="AM411446">
    <property type="protein sequence ID" value="CAL69640.1"/>
    <property type="molecule type" value="mRNA"/>
</dbReference>
<feature type="transmembrane region" description="Helical" evidence="9">
    <location>
        <begin position="6"/>
        <end position="32"/>
    </location>
</feature>
<dbReference type="PANTHER" id="PTHR24247">
    <property type="entry name" value="5-HYDROXYTRYPTAMINE RECEPTOR"/>
    <property type="match status" value="1"/>
</dbReference>
<dbReference type="GO" id="GO:0004930">
    <property type="term" value="F:G protein-coupled receptor activity"/>
    <property type="evidence" value="ECO:0007669"/>
    <property type="project" value="UniProtKB-KW"/>
</dbReference>
<dbReference type="SUPFAM" id="SSF81321">
    <property type="entry name" value="Family A G protein-coupled receptor-like"/>
    <property type="match status" value="1"/>
</dbReference>
<keyword evidence="5" id="KW-0297">G-protein coupled receptor</keyword>
<evidence type="ECO:0000256" key="6">
    <source>
        <dbReference type="ARBA" id="ARBA00023136"/>
    </source>
</evidence>
<feature type="transmembrane region" description="Helical" evidence="9">
    <location>
        <begin position="225"/>
        <end position="245"/>
    </location>
</feature>
<keyword evidence="4 9" id="KW-1133">Transmembrane helix</keyword>
<evidence type="ECO:0000256" key="3">
    <source>
        <dbReference type="ARBA" id="ARBA00022692"/>
    </source>
</evidence>
<reference evidence="11" key="1">
    <citation type="submission" date="2006-11" db="EMBL/GenBank/DDBJ databases">
        <title>Eleven new putative aminergic G-protein coupled receptors from Amphioxus (Branchiostoma floridae): Identification, sequence analysis and phylogenetic relationship.</title>
        <authorList>
            <person name="Burman C."/>
            <person name="Maqueira B."/>
            <person name="Coadwell J."/>
            <person name="Evans P.D."/>
        </authorList>
    </citation>
    <scope>NUCLEOTIDE SEQUENCE</scope>
</reference>
<feature type="transmembrane region" description="Helical" evidence="9">
    <location>
        <begin position="123"/>
        <end position="147"/>
    </location>
</feature>
<comment type="subcellular location">
    <subcellularLocation>
        <location evidence="1">Cell membrane</location>
        <topology evidence="1">Multi-pass membrane protein</topology>
    </subcellularLocation>
</comment>
<dbReference type="PANTHER" id="PTHR24247:SF195">
    <property type="entry name" value="G-PROTEIN COUPLED RECEPTORS FAMILY 1 PROFILE DOMAIN-CONTAINING PROTEIN"/>
    <property type="match status" value="1"/>
</dbReference>
<evidence type="ECO:0000256" key="4">
    <source>
        <dbReference type="ARBA" id="ARBA00022989"/>
    </source>
</evidence>
<keyword evidence="6 9" id="KW-0472">Membrane</keyword>
<protein>
    <submittedName>
        <fullName evidence="11">Predicted novel aminergic-like G-protein coupled receptor</fullName>
    </submittedName>
</protein>
<keyword evidence="2" id="KW-1003">Cell membrane</keyword>
<dbReference type="Pfam" id="PF00001">
    <property type="entry name" value="7tm_1"/>
    <property type="match status" value="1"/>
</dbReference>
<evidence type="ECO:0000259" key="10">
    <source>
        <dbReference type="PROSITE" id="PS50262"/>
    </source>
</evidence>
<keyword evidence="7 11" id="KW-0675">Receptor</keyword>
<proteinExistence type="evidence at transcript level"/>
<organism evidence="11">
    <name type="scientific">Branchiostoma floridae</name>
    <name type="common">Florida lancelet</name>
    <name type="synonym">Amphioxus</name>
    <dbReference type="NCBI Taxonomy" id="7739"/>
    <lineage>
        <taxon>Eukaryota</taxon>
        <taxon>Metazoa</taxon>
        <taxon>Chordata</taxon>
        <taxon>Cephalochordata</taxon>
        <taxon>Leptocardii</taxon>
        <taxon>Amphioxiformes</taxon>
        <taxon>Branchiostomatidae</taxon>
        <taxon>Branchiostoma</taxon>
    </lineage>
</organism>
<dbReference type="AlphaFoldDB" id="A0PFN4"/>
<dbReference type="PRINTS" id="PR00237">
    <property type="entry name" value="GPCRRHODOPSN"/>
</dbReference>
<evidence type="ECO:0000256" key="5">
    <source>
        <dbReference type="ARBA" id="ARBA00023040"/>
    </source>
</evidence>